<dbReference type="PANTHER" id="PTHR13887:SF14">
    <property type="entry name" value="DISULFIDE BOND FORMATION PROTEIN D"/>
    <property type="match status" value="1"/>
</dbReference>
<name>A0A9D7SSR6_9BACT</name>
<organism evidence="8 9">
    <name type="scientific">Candidatus Opimibacter skivensis</name>
    <dbReference type="NCBI Taxonomy" id="2982028"/>
    <lineage>
        <taxon>Bacteria</taxon>
        <taxon>Pseudomonadati</taxon>
        <taxon>Bacteroidota</taxon>
        <taxon>Saprospiria</taxon>
        <taxon>Saprospirales</taxon>
        <taxon>Saprospiraceae</taxon>
        <taxon>Candidatus Opimibacter</taxon>
    </lineage>
</organism>
<keyword evidence="6" id="KW-0812">Transmembrane</keyword>
<keyword evidence="6" id="KW-1133">Transmembrane helix</keyword>
<comment type="caution">
    <text evidence="8">The sequence shown here is derived from an EMBL/GenBank/DDBJ whole genome shotgun (WGS) entry which is preliminary data.</text>
</comment>
<keyword evidence="4" id="KW-1015">Disulfide bond</keyword>
<dbReference type="InterPro" id="IPR036249">
    <property type="entry name" value="Thioredoxin-like_sf"/>
</dbReference>
<evidence type="ECO:0000256" key="1">
    <source>
        <dbReference type="ARBA" id="ARBA00005791"/>
    </source>
</evidence>
<accession>A0A9D7SSR6</accession>
<reference evidence="8 9" key="1">
    <citation type="submission" date="2020-10" db="EMBL/GenBank/DDBJ databases">
        <title>Connecting structure to function with the recovery of over 1000 high-quality activated sludge metagenome-assembled genomes encoding full-length rRNA genes using long-read sequencing.</title>
        <authorList>
            <person name="Singleton C.M."/>
            <person name="Petriglieri F."/>
            <person name="Kristensen J.M."/>
            <person name="Kirkegaard R.H."/>
            <person name="Michaelsen T.Y."/>
            <person name="Andersen M.H."/>
            <person name="Karst S.M."/>
            <person name="Dueholm M.S."/>
            <person name="Nielsen P.H."/>
            <person name="Albertsen M."/>
        </authorList>
    </citation>
    <scope>NUCLEOTIDE SEQUENCE [LARGE SCALE GENOMIC DNA]</scope>
    <source>
        <strain evidence="8">Ribe_18-Q3-R11-54_MAXAC.273</strain>
    </source>
</reference>
<dbReference type="Pfam" id="PF13462">
    <property type="entry name" value="Thioredoxin_4"/>
    <property type="match status" value="1"/>
</dbReference>
<keyword evidence="2" id="KW-0732">Signal</keyword>
<evidence type="ECO:0000259" key="7">
    <source>
        <dbReference type="Pfam" id="PF13462"/>
    </source>
</evidence>
<evidence type="ECO:0000256" key="6">
    <source>
        <dbReference type="SAM" id="Phobius"/>
    </source>
</evidence>
<dbReference type="AlphaFoldDB" id="A0A9D7SSR6"/>
<evidence type="ECO:0000256" key="3">
    <source>
        <dbReference type="ARBA" id="ARBA00023002"/>
    </source>
</evidence>
<dbReference type="InterPro" id="IPR012336">
    <property type="entry name" value="Thioredoxin-like_fold"/>
</dbReference>
<sequence>MKHLQVIVIIEVQLVLILLFFCVFRLSDIAEKVKRTNMFLHEDLKNARFEDIQKVRDLDIVIGNENAPVTIFMYTKLSCEYCSDFFETTYPELRSTFIETGHARFIIRFLPNGKDREAIDPIHYFYCMNDLDLFEEFNKKRITERQNNLDIDYINEFIVANGADTTGLAVCLSSENLDKFIGQMAEQAQQADIHGSPFFIINGQALRGSRKFSKFKAMIESIE</sequence>
<dbReference type="Proteomes" id="UP000808337">
    <property type="component" value="Unassembled WGS sequence"/>
</dbReference>
<dbReference type="SUPFAM" id="SSF52833">
    <property type="entry name" value="Thioredoxin-like"/>
    <property type="match status" value="1"/>
</dbReference>
<keyword evidence="5" id="KW-0676">Redox-active center</keyword>
<keyword evidence="6" id="KW-0472">Membrane</keyword>
<keyword evidence="3" id="KW-0560">Oxidoreductase</keyword>
<proteinExistence type="inferred from homology"/>
<evidence type="ECO:0000313" key="9">
    <source>
        <dbReference type="Proteomes" id="UP000808337"/>
    </source>
</evidence>
<evidence type="ECO:0000313" key="8">
    <source>
        <dbReference type="EMBL" id="MBK9982473.1"/>
    </source>
</evidence>
<evidence type="ECO:0000256" key="4">
    <source>
        <dbReference type="ARBA" id="ARBA00023157"/>
    </source>
</evidence>
<feature type="transmembrane region" description="Helical" evidence="6">
    <location>
        <begin position="6"/>
        <end position="26"/>
    </location>
</feature>
<dbReference type="Gene3D" id="3.40.30.10">
    <property type="entry name" value="Glutaredoxin"/>
    <property type="match status" value="1"/>
</dbReference>
<protein>
    <submittedName>
        <fullName evidence="8">Thioredoxin domain-containing protein</fullName>
    </submittedName>
</protein>
<dbReference type="GO" id="GO:0016491">
    <property type="term" value="F:oxidoreductase activity"/>
    <property type="evidence" value="ECO:0007669"/>
    <property type="project" value="UniProtKB-KW"/>
</dbReference>
<dbReference type="EMBL" id="JADKGY010000006">
    <property type="protein sequence ID" value="MBK9982473.1"/>
    <property type="molecule type" value="Genomic_DNA"/>
</dbReference>
<evidence type="ECO:0000256" key="5">
    <source>
        <dbReference type="ARBA" id="ARBA00023284"/>
    </source>
</evidence>
<dbReference type="PANTHER" id="PTHR13887">
    <property type="entry name" value="GLUTATHIONE S-TRANSFERASE KAPPA"/>
    <property type="match status" value="1"/>
</dbReference>
<feature type="domain" description="Thioredoxin-like fold" evidence="7">
    <location>
        <begin position="59"/>
        <end position="220"/>
    </location>
</feature>
<comment type="similarity">
    <text evidence="1">Belongs to the thioredoxin family. DsbA subfamily.</text>
</comment>
<evidence type="ECO:0000256" key="2">
    <source>
        <dbReference type="ARBA" id="ARBA00022729"/>
    </source>
</evidence>
<gene>
    <name evidence="8" type="ORF">IPP15_08615</name>
</gene>